<name>A0A383AIB6_9ZZZZ</name>
<sequence length="206" mass="24242">MSNYKQIKYVLLFSYLINIAFLYGQDNEKNYVVTFTKNSLKPMAQVEDGSRQERKDLMEEFARKMNPLTPELKMSMTLGHYWTGVSTDVLSINAYESIADADKVNENGQKTRERAWRRDDVREEFFKNYGKYWVGGHTDMEMFRLIPDRTKTRKRKPKENTVVTITTHYLAPLSEVEGGSAEERNEFLDKYYEDVVMKNDKLLSQI</sequence>
<proteinExistence type="predicted"/>
<dbReference type="EMBL" id="UINC01192016">
    <property type="protein sequence ID" value="SVE06945.1"/>
    <property type="molecule type" value="Genomic_DNA"/>
</dbReference>
<feature type="transmembrane region" description="Helical" evidence="1">
    <location>
        <begin position="7"/>
        <end position="24"/>
    </location>
</feature>
<keyword evidence="1" id="KW-0472">Membrane</keyword>
<dbReference type="AlphaFoldDB" id="A0A383AIB6"/>
<organism evidence="2">
    <name type="scientific">marine metagenome</name>
    <dbReference type="NCBI Taxonomy" id="408172"/>
    <lineage>
        <taxon>unclassified sequences</taxon>
        <taxon>metagenomes</taxon>
        <taxon>ecological metagenomes</taxon>
    </lineage>
</organism>
<protein>
    <submittedName>
        <fullName evidence="2">Uncharacterized protein</fullName>
    </submittedName>
</protein>
<gene>
    <name evidence="2" type="ORF">METZ01_LOCUS459799</name>
</gene>
<reference evidence="2" key="1">
    <citation type="submission" date="2018-05" db="EMBL/GenBank/DDBJ databases">
        <authorList>
            <person name="Lanie J.A."/>
            <person name="Ng W.-L."/>
            <person name="Kazmierczak K.M."/>
            <person name="Andrzejewski T.M."/>
            <person name="Davidsen T.M."/>
            <person name="Wayne K.J."/>
            <person name="Tettelin H."/>
            <person name="Glass J.I."/>
            <person name="Rusch D."/>
            <person name="Podicherti R."/>
            <person name="Tsui H.-C.T."/>
            <person name="Winkler M.E."/>
        </authorList>
    </citation>
    <scope>NUCLEOTIDE SEQUENCE</scope>
</reference>
<feature type="non-terminal residue" evidence="2">
    <location>
        <position position="206"/>
    </location>
</feature>
<evidence type="ECO:0000313" key="2">
    <source>
        <dbReference type="EMBL" id="SVE06945.1"/>
    </source>
</evidence>
<keyword evidence="1" id="KW-1133">Transmembrane helix</keyword>
<keyword evidence="1" id="KW-0812">Transmembrane</keyword>
<evidence type="ECO:0000256" key="1">
    <source>
        <dbReference type="SAM" id="Phobius"/>
    </source>
</evidence>
<accession>A0A383AIB6</accession>